<organism evidence="5 6">
    <name type="scientific">Salix dunnii</name>
    <dbReference type="NCBI Taxonomy" id="1413687"/>
    <lineage>
        <taxon>Eukaryota</taxon>
        <taxon>Viridiplantae</taxon>
        <taxon>Streptophyta</taxon>
        <taxon>Embryophyta</taxon>
        <taxon>Tracheophyta</taxon>
        <taxon>Spermatophyta</taxon>
        <taxon>Magnoliopsida</taxon>
        <taxon>eudicotyledons</taxon>
        <taxon>Gunneridae</taxon>
        <taxon>Pentapetalae</taxon>
        <taxon>rosids</taxon>
        <taxon>fabids</taxon>
        <taxon>Malpighiales</taxon>
        <taxon>Salicaceae</taxon>
        <taxon>Saliceae</taxon>
        <taxon>Salix</taxon>
    </lineage>
</organism>
<dbReference type="Gene3D" id="2.60.40.200">
    <property type="entry name" value="Superoxide dismutase, copper/zinc binding domain"/>
    <property type="match status" value="1"/>
</dbReference>
<evidence type="ECO:0000259" key="4">
    <source>
        <dbReference type="Pfam" id="PF00080"/>
    </source>
</evidence>
<dbReference type="CDD" id="cd00305">
    <property type="entry name" value="Cu-Zn_Superoxide_Dismutase"/>
    <property type="match status" value="1"/>
</dbReference>
<feature type="compositionally biased region" description="Polar residues" evidence="2">
    <location>
        <begin position="356"/>
        <end position="372"/>
    </location>
</feature>
<evidence type="ECO:0000256" key="3">
    <source>
        <dbReference type="SAM" id="Phobius"/>
    </source>
</evidence>
<accession>A0A835IYC4</accession>
<keyword evidence="6" id="KW-1185">Reference proteome</keyword>
<dbReference type="SUPFAM" id="SSF49329">
    <property type="entry name" value="Cu,Zn superoxide dismutase-like"/>
    <property type="match status" value="1"/>
</dbReference>
<evidence type="ECO:0000256" key="2">
    <source>
        <dbReference type="SAM" id="MobiDB-lite"/>
    </source>
</evidence>
<evidence type="ECO:0000313" key="5">
    <source>
        <dbReference type="EMBL" id="KAF9661187.1"/>
    </source>
</evidence>
<dbReference type="EMBL" id="JADGMS010000019">
    <property type="protein sequence ID" value="KAF9661187.1"/>
    <property type="molecule type" value="Genomic_DNA"/>
</dbReference>
<keyword evidence="1" id="KW-0186">Copper</keyword>
<keyword evidence="3" id="KW-1133">Transmembrane helix</keyword>
<name>A0A835IYC4_9ROSI</name>
<feature type="domain" description="Superoxide dismutase copper/zinc binding" evidence="4">
    <location>
        <begin position="101"/>
        <end position="172"/>
    </location>
</feature>
<dbReference type="PRINTS" id="PR00068">
    <property type="entry name" value="CUZNDISMTASE"/>
</dbReference>
<comment type="caution">
    <text evidence="5">The sequence shown here is derived from an EMBL/GenBank/DDBJ whole genome shotgun (WGS) entry which is preliminary data.</text>
</comment>
<keyword evidence="3" id="KW-0472">Membrane</keyword>
<dbReference type="GO" id="GO:0005507">
    <property type="term" value="F:copper ion binding"/>
    <property type="evidence" value="ECO:0007669"/>
    <property type="project" value="InterPro"/>
</dbReference>
<dbReference type="InterPro" id="IPR024134">
    <property type="entry name" value="SOD_Cu/Zn_/chaperone"/>
</dbReference>
<dbReference type="PANTHER" id="PTHR10003">
    <property type="entry name" value="SUPEROXIDE DISMUTASE CU-ZN -RELATED"/>
    <property type="match status" value="1"/>
</dbReference>
<sequence length="405" mass="45096">MATGSVKAVFVITGDSIVRGSLHFIQEPNGLSLFPSCLRKRKHGSFLDCIFVIHEYMATHVTGRIAGLSPGFMRFIFMLLVITLMAAIPLVYCFFIHVCAVASEGPHFNPLKKDHGAPCDNERHAGDLGNIFAGSDGIAEVLIRDFQITLSGLHSILGRAVVVHADPDDLGKVGIRARLVIIVMAPKRRTNLLNPREQPLDEVYEHDEIAQLQQQVKTLTQQLAILVAQHRDPYPQDMEEEFEDEVLEFKQVLEHKQVALVATRLGGQARTWWQQGNRSVDDYTMEFFQLVSGDAIAKDEESWVAQYIGGLHIQFQDVLNMLDVLSMSNAHQRVMQLEKQLVRKNTGGMGFRGSAANRSNNSGRTRSMNFRGTGTGGANRMSHGLSDILEGYVFNSKMSLICLMC</sequence>
<dbReference type="InterPro" id="IPR036423">
    <property type="entry name" value="SOD-like_Cu/Zn_dom_sf"/>
</dbReference>
<keyword evidence="3" id="KW-0812">Transmembrane</keyword>
<dbReference type="AlphaFoldDB" id="A0A835IYC4"/>
<dbReference type="Proteomes" id="UP000657918">
    <property type="component" value="Unassembled WGS sequence"/>
</dbReference>
<dbReference type="OrthoDB" id="2015551at2759"/>
<evidence type="ECO:0000313" key="6">
    <source>
        <dbReference type="Proteomes" id="UP000657918"/>
    </source>
</evidence>
<proteinExistence type="predicted"/>
<dbReference type="GO" id="GO:0006801">
    <property type="term" value="P:superoxide metabolic process"/>
    <property type="evidence" value="ECO:0007669"/>
    <property type="project" value="InterPro"/>
</dbReference>
<gene>
    <name evidence="5" type="ORF">SADUNF_Sadunf19G0041900</name>
</gene>
<feature type="transmembrane region" description="Helical" evidence="3">
    <location>
        <begin position="75"/>
        <end position="98"/>
    </location>
</feature>
<dbReference type="Pfam" id="PF00080">
    <property type="entry name" value="Sod_Cu"/>
    <property type="match status" value="1"/>
</dbReference>
<feature type="region of interest" description="Disordered" evidence="2">
    <location>
        <begin position="350"/>
        <end position="376"/>
    </location>
</feature>
<reference evidence="5 6" key="1">
    <citation type="submission" date="2020-10" db="EMBL/GenBank/DDBJ databases">
        <title>Plant Genome Project.</title>
        <authorList>
            <person name="Zhang R.-G."/>
        </authorList>
    </citation>
    <scope>NUCLEOTIDE SEQUENCE [LARGE SCALE GENOMIC DNA]</scope>
    <source>
        <strain evidence="5">FAFU-HL-1</strain>
        <tissue evidence="5">Leaf</tissue>
    </source>
</reference>
<evidence type="ECO:0000256" key="1">
    <source>
        <dbReference type="ARBA" id="ARBA00023008"/>
    </source>
</evidence>
<protein>
    <recommendedName>
        <fullName evidence="4">Superoxide dismutase copper/zinc binding domain-containing protein</fullName>
    </recommendedName>
</protein>
<dbReference type="InterPro" id="IPR001424">
    <property type="entry name" value="SOD_Cu_Zn_dom"/>
</dbReference>